<name>A0A518IHJ0_9PLAN</name>
<keyword evidence="2" id="KW-1185">Reference proteome</keyword>
<protein>
    <submittedName>
        <fullName evidence="1">Uncharacterized protein</fullName>
    </submittedName>
</protein>
<accession>A0A518IHJ0</accession>
<evidence type="ECO:0000313" key="2">
    <source>
        <dbReference type="Proteomes" id="UP000318313"/>
    </source>
</evidence>
<sequence length="90" mass="10611">MRRPCDKAVPFWMKQESNSEWFTFLTVLREIDSLSLRDVGREHILISNPTKDEFDISVENFLTIFKIVSEKKQFASFLTPKKRGNGIHHK</sequence>
<dbReference type="EMBL" id="CP037452">
    <property type="protein sequence ID" value="QDV52561.1"/>
    <property type="molecule type" value="Genomic_DNA"/>
</dbReference>
<dbReference type="AlphaFoldDB" id="A0A518IHJ0"/>
<dbReference type="KEGG" id="gfm:Enr17x_46240"/>
<organism evidence="1 2">
    <name type="scientific">Gimesia fumaroli</name>
    <dbReference type="NCBI Taxonomy" id="2527976"/>
    <lineage>
        <taxon>Bacteria</taxon>
        <taxon>Pseudomonadati</taxon>
        <taxon>Planctomycetota</taxon>
        <taxon>Planctomycetia</taxon>
        <taxon>Planctomycetales</taxon>
        <taxon>Planctomycetaceae</taxon>
        <taxon>Gimesia</taxon>
    </lineage>
</organism>
<gene>
    <name evidence="1" type="ORF">Enr17x_46240</name>
</gene>
<proteinExistence type="predicted"/>
<dbReference type="Proteomes" id="UP000318313">
    <property type="component" value="Chromosome"/>
</dbReference>
<evidence type="ECO:0000313" key="1">
    <source>
        <dbReference type="EMBL" id="QDV52561.1"/>
    </source>
</evidence>
<reference evidence="1 2" key="1">
    <citation type="submission" date="2019-03" db="EMBL/GenBank/DDBJ databases">
        <title>Deep-cultivation of Planctomycetes and their phenomic and genomic characterization uncovers novel biology.</title>
        <authorList>
            <person name="Wiegand S."/>
            <person name="Jogler M."/>
            <person name="Boedeker C."/>
            <person name="Pinto D."/>
            <person name="Vollmers J."/>
            <person name="Rivas-Marin E."/>
            <person name="Kohn T."/>
            <person name="Peeters S.H."/>
            <person name="Heuer A."/>
            <person name="Rast P."/>
            <person name="Oberbeckmann S."/>
            <person name="Bunk B."/>
            <person name="Jeske O."/>
            <person name="Meyerdierks A."/>
            <person name="Storesund J.E."/>
            <person name="Kallscheuer N."/>
            <person name="Luecker S."/>
            <person name="Lage O.M."/>
            <person name="Pohl T."/>
            <person name="Merkel B.J."/>
            <person name="Hornburger P."/>
            <person name="Mueller R.-W."/>
            <person name="Bruemmer F."/>
            <person name="Labrenz M."/>
            <person name="Spormann A.M."/>
            <person name="Op den Camp H."/>
            <person name="Overmann J."/>
            <person name="Amann R."/>
            <person name="Jetten M.S.M."/>
            <person name="Mascher T."/>
            <person name="Medema M.H."/>
            <person name="Devos D.P."/>
            <person name="Kaster A.-K."/>
            <person name="Ovreas L."/>
            <person name="Rohde M."/>
            <person name="Galperin M.Y."/>
            <person name="Jogler C."/>
        </authorList>
    </citation>
    <scope>NUCLEOTIDE SEQUENCE [LARGE SCALE GENOMIC DNA]</scope>
    <source>
        <strain evidence="1 2">Enr17</strain>
    </source>
</reference>